<evidence type="ECO:0000313" key="7">
    <source>
        <dbReference type="Proteomes" id="UP000215199"/>
    </source>
</evidence>
<dbReference type="InterPro" id="IPR018201">
    <property type="entry name" value="Ketoacyl_synth_AS"/>
</dbReference>
<evidence type="ECO:0000256" key="3">
    <source>
        <dbReference type="ARBA" id="ARBA00022679"/>
    </source>
</evidence>
<dbReference type="GO" id="GO:0004312">
    <property type="term" value="F:fatty acid synthase activity"/>
    <property type="evidence" value="ECO:0007669"/>
    <property type="project" value="TreeGrafter"/>
</dbReference>
<dbReference type="InterPro" id="IPR020841">
    <property type="entry name" value="PKS_Beta-ketoAc_synthase_dom"/>
</dbReference>
<keyword evidence="3 4" id="KW-0808">Transferase</keyword>
<keyword evidence="7" id="KW-1185">Reference proteome</keyword>
<evidence type="ECO:0000256" key="2">
    <source>
        <dbReference type="ARBA" id="ARBA00022553"/>
    </source>
</evidence>
<dbReference type="InterPro" id="IPR032821">
    <property type="entry name" value="PKS_assoc"/>
</dbReference>
<comment type="caution">
    <text evidence="6">The sequence shown here is derived from an EMBL/GenBank/DDBJ whole genome shotgun (WGS) entry which is preliminary data.</text>
</comment>
<dbReference type="Proteomes" id="UP000215199">
    <property type="component" value="Unassembled WGS sequence"/>
</dbReference>
<dbReference type="InterPro" id="IPR050091">
    <property type="entry name" value="PKS_NRPS_Biosynth_Enz"/>
</dbReference>
<dbReference type="Pfam" id="PF02801">
    <property type="entry name" value="Ketoacyl-synt_C"/>
    <property type="match status" value="1"/>
</dbReference>
<dbReference type="InterPro" id="IPR016039">
    <property type="entry name" value="Thiolase-like"/>
</dbReference>
<evidence type="ECO:0000313" key="6">
    <source>
        <dbReference type="EMBL" id="OXM67421.1"/>
    </source>
</evidence>
<name>A0A229T905_9PSEU</name>
<dbReference type="GO" id="GO:0004315">
    <property type="term" value="F:3-oxoacyl-[acyl-carrier-protein] synthase activity"/>
    <property type="evidence" value="ECO:0007669"/>
    <property type="project" value="InterPro"/>
</dbReference>
<dbReference type="Pfam" id="PF16197">
    <property type="entry name" value="KAsynt_C_assoc"/>
    <property type="match status" value="1"/>
</dbReference>
<protein>
    <submittedName>
        <fullName evidence="6">Polyketide synthase</fullName>
    </submittedName>
</protein>
<gene>
    <name evidence="6" type="ORF">CF165_17275</name>
</gene>
<dbReference type="GO" id="GO:0071770">
    <property type="term" value="P:DIM/DIP cell wall layer assembly"/>
    <property type="evidence" value="ECO:0007669"/>
    <property type="project" value="TreeGrafter"/>
</dbReference>
<dbReference type="Gene3D" id="3.40.47.10">
    <property type="match status" value="1"/>
</dbReference>
<keyword evidence="2" id="KW-0597">Phosphoprotein</keyword>
<dbReference type="PROSITE" id="PS52004">
    <property type="entry name" value="KS3_2"/>
    <property type="match status" value="1"/>
</dbReference>
<dbReference type="InterPro" id="IPR014030">
    <property type="entry name" value="Ketoacyl_synth_N"/>
</dbReference>
<dbReference type="InterPro" id="IPR014031">
    <property type="entry name" value="Ketoacyl_synth_C"/>
</dbReference>
<organism evidence="6 7">
    <name type="scientific">Amycolatopsis vastitatis</name>
    <dbReference type="NCBI Taxonomy" id="1905142"/>
    <lineage>
        <taxon>Bacteria</taxon>
        <taxon>Bacillati</taxon>
        <taxon>Actinomycetota</taxon>
        <taxon>Actinomycetes</taxon>
        <taxon>Pseudonocardiales</taxon>
        <taxon>Pseudonocardiaceae</taxon>
        <taxon>Amycolatopsis</taxon>
    </lineage>
</organism>
<evidence type="ECO:0000256" key="1">
    <source>
        <dbReference type="ARBA" id="ARBA00022450"/>
    </source>
</evidence>
<dbReference type="OrthoDB" id="3651481at2"/>
<comment type="similarity">
    <text evidence="4">Belongs to the thiolase-like superfamily. Beta-ketoacyl-ACP synthases family.</text>
</comment>
<keyword evidence="1" id="KW-0596">Phosphopantetheine</keyword>
<dbReference type="GO" id="GO:0005886">
    <property type="term" value="C:plasma membrane"/>
    <property type="evidence" value="ECO:0007669"/>
    <property type="project" value="TreeGrafter"/>
</dbReference>
<dbReference type="PANTHER" id="PTHR43775:SF37">
    <property type="entry name" value="SI:DKEY-61P9.11"/>
    <property type="match status" value="1"/>
</dbReference>
<dbReference type="GO" id="GO:0005737">
    <property type="term" value="C:cytoplasm"/>
    <property type="evidence" value="ECO:0007669"/>
    <property type="project" value="TreeGrafter"/>
</dbReference>
<accession>A0A229T905</accession>
<dbReference type="PROSITE" id="PS00606">
    <property type="entry name" value="KS3_1"/>
    <property type="match status" value="1"/>
</dbReference>
<dbReference type="GO" id="GO:0006633">
    <property type="term" value="P:fatty acid biosynthetic process"/>
    <property type="evidence" value="ECO:0007669"/>
    <property type="project" value="InterPro"/>
</dbReference>
<dbReference type="Pfam" id="PF00109">
    <property type="entry name" value="ketoacyl-synt"/>
    <property type="match status" value="1"/>
</dbReference>
<sequence length="539" mass="55754">METIRALRADLAAARGATQVAVVGMSLRAPGGLHDRTAFWAALAEGRDLTGPLPGDRAAAFPGQWDRFPTRGGYLEDAFGFEPKFFGLSTPEARAMDPQHRLLLEGTWLAFEDAGITPGSVAASTGVYVGITGQDYRDWANAPSASWTIGNGHCFAAGRIANVLGFGGPALAVDTACSSSLTALHTACRALAAGDCDVAVVGGANLVLSPRSTREISRTGALSADGRCRPFDARANGFVRGEGCGVFVLKRLADAHRDADRVLAVVRATGLNQDGRGTGFTAPNVHAQSSLVESVLADAGLQPTDIGYVEAHGTGTPLGDPIEMEALVAALRKPSHPVFVGSVKGNLGHAEAAAGALGMIKAIMCLRERAIPPQHGFTALNPRIDLAGTGITVPTKMTPWTTGTHAAVSSFGASGTNAHVVIGLDEPRPAPAASPTGFLISAAGEPALRALAAAYADVVSDVDYAGFCHTTTFGRTRLSCARWVSAGDTSSARDALAAVASGHEHPAVGEPGTVPELPRHVVDLPGYPWQRKDCVIRRG</sequence>
<evidence type="ECO:0000259" key="5">
    <source>
        <dbReference type="PROSITE" id="PS52004"/>
    </source>
</evidence>
<dbReference type="PANTHER" id="PTHR43775">
    <property type="entry name" value="FATTY ACID SYNTHASE"/>
    <property type="match status" value="1"/>
</dbReference>
<dbReference type="SMART" id="SM00825">
    <property type="entry name" value="PKS_KS"/>
    <property type="match status" value="1"/>
</dbReference>
<feature type="domain" description="Ketosynthase family 3 (KS3)" evidence="5">
    <location>
        <begin position="17"/>
        <end position="424"/>
    </location>
</feature>
<dbReference type="SUPFAM" id="SSF53901">
    <property type="entry name" value="Thiolase-like"/>
    <property type="match status" value="1"/>
</dbReference>
<reference evidence="7" key="1">
    <citation type="submission" date="2017-07" db="EMBL/GenBank/DDBJ databases">
        <title>Comparative genome mining reveals phylogenetic distribution patterns of secondary metabolites in Amycolatopsis.</title>
        <authorList>
            <person name="Adamek M."/>
            <person name="Alanjary M."/>
            <person name="Sales-Ortells H."/>
            <person name="Goodfellow M."/>
            <person name="Bull A.T."/>
            <person name="Kalinowski J."/>
            <person name="Ziemert N."/>
        </authorList>
    </citation>
    <scope>NUCLEOTIDE SEQUENCE [LARGE SCALE GENOMIC DNA]</scope>
    <source>
        <strain evidence="7">H5</strain>
    </source>
</reference>
<dbReference type="EMBL" id="NMUL01000013">
    <property type="protein sequence ID" value="OXM67421.1"/>
    <property type="molecule type" value="Genomic_DNA"/>
</dbReference>
<dbReference type="AlphaFoldDB" id="A0A229T905"/>
<proteinExistence type="inferred from homology"/>
<dbReference type="CDD" id="cd00833">
    <property type="entry name" value="PKS"/>
    <property type="match status" value="1"/>
</dbReference>
<evidence type="ECO:0000256" key="4">
    <source>
        <dbReference type="RuleBase" id="RU003694"/>
    </source>
</evidence>